<gene>
    <name evidence="2" type="ORF">FN976_18970</name>
</gene>
<accession>A0A562ZMH7</accession>
<proteinExistence type="predicted"/>
<dbReference type="PROSITE" id="PS50925">
    <property type="entry name" value="BLUF"/>
    <property type="match status" value="1"/>
</dbReference>
<organism evidence="2 3">
    <name type="scientific">Caenimonas sedimenti</name>
    <dbReference type="NCBI Taxonomy" id="2596921"/>
    <lineage>
        <taxon>Bacteria</taxon>
        <taxon>Pseudomonadati</taxon>
        <taxon>Pseudomonadota</taxon>
        <taxon>Betaproteobacteria</taxon>
        <taxon>Burkholderiales</taxon>
        <taxon>Comamonadaceae</taxon>
        <taxon>Caenimonas</taxon>
    </lineage>
</organism>
<feature type="domain" description="BLUF" evidence="1">
    <location>
        <begin position="14"/>
        <end position="106"/>
    </location>
</feature>
<dbReference type="Proteomes" id="UP000318199">
    <property type="component" value="Unassembled WGS sequence"/>
</dbReference>
<dbReference type="InterPro" id="IPR007024">
    <property type="entry name" value="BLUF_domain"/>
</dbReference>
<keyword evidence="3" id="KW-1185">Reference proteome</keyword>
<dbReference type="SUPFAM" id="SSF54975">
    <property type="entry name" value="Acylphosphatase/BLUF domain-like"/>
    <property type="match status" value="1"/>
</dbReference>
<reference evidence="2 3" key="1">
    <citation type="submission" date="2019-07" db="EMBL/GenBank/DDBJ databases">
        <title>Caenimonas sedimenti sp. nov., isolated from activated sludge.</title>
        <authorList>
            <person name="Xu J."/>
        </authorList>
    </citation>
    <scope>NUCLEOTIDE SEQUENCE [LARGE SCALE GENOMIC DNA]</scope>
    <source>
        <strain evidence="2 3">HX-9-20</strain>
    </source>
</reference>
<name>A0A562ZMH7_9BURK</name>
<dbReference type="AlphaFoldDB" id="A0A562ZMH7"/>
<dbReference type="EMBL" id="VOBQ01000015">
    <property type="protein sequence ID" value="TWO69374.1"/>
    <property type="molecule type" value="Genomic_DNA"/>
</dbReference>
<protein>
    <submittedName>
        <fullName evidence="2">BLUF domain-containing protein</fullName>
    </submittedName>
</protein>
<evidence type="ECO:0000313" key="3">
    <source>
        <dbReference type="Proteomes" id="UP000318199"/>
    </source>
</evidence>
<evidence type="ECO:0000259" key="1">
    <source>
        <dbReference type="PROSITE" id="PS50925"/>
    </source>
</evidence>
<comment type="caution">
    <text evidence="2">The sequence shown here is derived from an EMBL/GenBank/DDBJ whole genome shotgun (WGS) entry which is preliminary data.</text>
</comment>
<dbReference type="GO" id="GO:0009882">
    <property type="term" value="F:blue light photoreceptor activity"/>
    <property type="evidence" value="ECO:0007669"/>
    <property type="project" value="InterPro"/>
</dbReference>
<dbReference type="InterPro" id="IPR036046">
    <property type="entry name" value="Acylphosphatase-like_dom_sf"/>
</dbReference>
<dbReference type="Gene3D" id="3.30.70.100">
    <property type="match status" value="1"/>
</dbReference>
<dbReference type="OrthoDB" id="8899929at2"/>
<dbReference type="RefSeq" id="WP_145894633.1">
    <property type="nucleotide sequence ID" value="NZ_VOBQ01000015.1"/>
</dbReference>
<sequence>MNISLTTSVRQAPVDRIMIASLSRLPGSVVEQLLALRPAIRQFNEGVGLRSALLYNAGWFVQWHEGTPEAVDKGWRMSEANAGHGNTRVIHRSIGVPTLTETLNIATLHGKDKPTDMARRLYQVESERLLGIGEEPAQVWRWLSAPAQARPQDEVAALARQDVLALTSEDTESMDLIKAIADRARVPVTYQRFANGDLRSRDAGAAYADLPCDGYTTRVQALSRRALGNSLVRLSLQQMQRIVLLLGARARSAENLLEAVSALIAASPTPPQVHLLGASPEVCRWAAQHLAAVPGLRLAQMDTGLRLGAQVDAVLGLIAGAEQDSAFPENAT</sequence>
<dbReference type="GO" id="GO:0071949">
    <property type="term" value="F:FAD binding"/>
    <property type="evidence" value="ECO:0007669"/>
    <property type="project" value="InterPro"/>
</dbReference>
<evidence type="ECO:0000313" key="2">
    <source>
        <dbReference type="EMBL" id="TWO69374.1"/>
    </source>
</evidence>